<evidence type="ECO:0000313" key="6">
    <source>
        <dbReference type="EMBL" id="EAQ85607.1"/>
    </source>
</evidence>
<keyword evidence="2" id="KW-0479">Metal-binding</keyword>
<dbReference type="InterPro" id="IPR039058">
    <property type="entry name" value="Yippee_fam"/>
</dbReference>
<dbReference type="EMBL" id="CH408033">
    <property type="protein sequence ID" value="EAQ85607.1"/>
    <property type="molecule type" value="Genomic_DNA"/>
</dbReference>
<dbReference type="OMA" id="YLRCARC"/>
<dbReference type="Pfam" id="PF03226">
    <property type="entry name" value="Yippee-Mis18"/>
    <property type="match status" value="1"/>
</dbReference>
<reference evidence="7" key="1">
    <citation type="journal article" date="2015" name="Genome Announc.">
        <title>Draft genome sequence of the cellulolytic fungus Chaetomium globosum.</title>
        <authorList>
            <person name="Cuomo C.A."/>
            <person name="Untereiner W.A."/>
            <person name="Ma L.-J."/>
            <person name="Grabherr M."/>
            <person name="Birren B.W."/>
        </authorList>
    </citation>
    <scope>NUCLEOTIDE SEQUENCE [LARGE SCALE GENOMIC DNA]</scope>
    <source>
        <strain evidence="7">ATCC 6205 / CBS 148.51 / DSM 1962 / NBRC 6347 / NRRL 1970</strain>
    </source>
</reference>
<keyword evidence="7" id="KW-1185">Reference proteome</keyword>
<evidence type="ECO:0000256" key="2">
    <source>
        <dbReference type="ARBA" id="ARBA00022723"/>
    </source>
</evidence>
<evidence type="ECO:0000256" key="1">
    <source>
        <dbReference type="ARBA" id="ARBA00005613"/>
    </source>
</evidence>
<feature type="compositionally biased region" description="Low complexity" evidence="4">
    <location>
        <begin position="53"/>
        <end position="82"/>
    </location>
</feature>
<keyword evidence="3" id="KW-0862">Zinc</keyword>
<comment type="similarity">
    <text evidence="1">Belongs to the yippee family.</text>
</comment>
<dbReference type="InParanoid" id="Q2GYU4"/>
<protein>
    <recommendedName>
        <fullName evidence="5">Yippee domain-containing protein</fullName>
    </recommendedName>
</protein>
<name>Q2GYU4_CHAGB</name>
<dbReference type="OrthoDB" id="6407410at2759"/>
<dbReference type="eggNOG" id="KOG3399">
    <property type="taxonomic scope" value="Eukaryota"/>
</dbReference>
<dbReference type="AlphaFoldDB" id="Q2GYU4"/>
<feature type="domain" description="Yippee" evidence="5">
    <location>
        <begin position="146"/>
        <end position="254"/>
    </location>
</feature>
<dbReference type="STRING" id="306901.Q2GYU4"/>
<dbReference type="InterPro" id="IPR004910">
    <property type="entry name" value="Yippee/Mis18/Cereblon"/>
</dbReference>
<proteinExistence type="inferred from homology"/>
<dbReference type="GeneID" id="4394085"/>
<accession>Q2GYU4</accession>
<evidence type="ECO:0000256" key="3">
    <source>
        <dbReference type="ARBA" id="ARBA00022833"/>
    </source>
</evidence>
<evidence type="ECO:0000259" key="5">
    <source>
        <dbReference type="PROSITE" id="PS51792"/>
    </source>
</evidence>
<organism evidence="6 7">
    <name type="scientific">Chaetomium globosum (strain ATCC 6205 / CBS 148.51 / DSM 1962 / NBRC 6347 / NRRL 1970)</name>
    <name type="common">Soil fungus</name>
    <dbReference type="NCBI Taxonomy" id="306901"/>
    <lineage>
        <taxon>Eukaryota</taxon>
        <taxon>Fungi</taxon>
        <taxon>Dikarya</taxon>
        <taxon>Ascomycota</taxon>
        <taxon>Pezizomycotina</taxon>
        <taxon>Sordariomycetes</taxon>
        <taxon>Sordariomycetidae</taxon>
        <taxon>Sordariales</taxon>
        <taxon>Chaetomiaceae</taxon>
        <taxon>Chaetomium</taxon>
    </lineage>
</organism>
<dbReference type="RefSeq" id="XP_001224516.1">
    <property type="nucleotide sequence ID" value="XM_001224515.1"/>
</dbReference>
<dbReference type="InterPro" id="IPR034751">
    <property type="entry name" value="Yippee"/>
</dbReference>
<dbReference type="PROSITE" id="PS51792">
    <property type="entry name" value="YIPPEE"/>
    <property type="match status" value="1"/>
</dbReference>
<evidence type="ECO:0000313" key="7">
    <source>
        <dbReference type="Proteomes" id="UP000001056"/>
    </source>
</evidence>
<dbReference type="PANTHER" id="PTHR13848">
    <property type="entry name" value="PROTEIN YIPPEE-LIKE CG15309-RELATED"/>
    <property type="match status" value="1"/>
</dbReference>
<feature type="region of interest" description="Disordered" evidence="4">
    <location>
        <begin position="35"/>
        <end position="91"/>
    </location>
</feature>
<evidence type="ECO:0000256" key="4">
    <source>
        <dbReference type="SAM" id="MobiDB-lite"/>
    </source>
</evidence>
<dbReference type="VEuPathDB" id="FungiDB:CHGG_06860"/>
<dbReference type="GO" id="GO:0046872">
    <property type="term" value="F:metal ion binding"/>
    <property type="evidence" value="ECO:0007669"/>
    <property type="project" value="UniProtKB-KW"/>
</dbReference>
<dbReference type="HOGENOM" id="CLU_043857_0_0_1"/>
<sequence length="339" mass="36820">MSFLQPSVSAPPLPSRPKFPRYLLPALRIPFTRWRIPEPALQTPGSSDPPSPTGSNTSTSTSNTSAVPSLSTSPTSPTTPSTAGRRLSRTRPDTLRCRSCATDLAFHTQIVSKWFRGRHGRAYLVAPPPPIFPTAIRSRVHAPANTITHTTSIRRHVPFTPVLVPQPPPQTAAAKVALAGDLIDELVSGANLLNVTLGPEEDRPLMTGRHVVADARCAVCGATVGWKYVSTGQPSQAYKVGCFILETRRVVSCRGWEDGDEWVHGRAGLSLDGRPLGVDGSEEEVIPVGWAEDWKGEGEKEQDAVVFDSDDEDECEDMFEGVWDARVVACRRRRKAGNA</sequence>
<dbReference type="Proteomes" id="UP000001056">
    <property type="component" value="Unassembled WGS sequence"/>
</dbReference>
<gene>
    <name evidence="6" type="ORF">CHGG_06860</name>
</gene>